<sequence length="527" mass="62478">MISLVEKQEIILSHFREGKSQWEIHRRTGIDRKTIRKYIREYEKKKRDLLNSQEEDKELITDIISAPKYDSSNRIRRKLTDEIIERIHFFLKENEIKKATGRSKQQKKKIDIYEALIEEGYDISYPTVCTYIRENCKQTKEAYIRQEYHLGEICEFDWGYVNLIIDGKPKTLQMAAFTSAKGNYRYARLYHNQRMEHFLDVHVKFFNQIEGVYQTVVYDNMKVAVKRFVSKTEKEPTEDLLKLSLYYGFRYRFCNTCSGNEKGHVERSIEYIRRKVFGKRDTFKNLDEANEYLQEVLVKLNNRITEYNDGKSPRDVLEEEKPYLLELMPSYDTARTAELRVNKYSVISIDENKYSVPDDLVGKFVFVKIYPETIFVYHQNKLIAQHNRNYGVHTWNIKIEHYIKTIKKKPGSLHSSTAMRQMNPTLQTIYNKYYTENPKDFIDLLELIGQKGLEKVENIIKDLEKLSPIGVNTEKIKMLCNRNEDEGKVINRERTTQIEEQSKLILSHYGNLLKGSCVAFKKEAKII</sequence>
<dbReference type="KEGG" id="cfm:BJL90_14165"/>
<dbReference type="EMBL" id="CP020559">
    <property type="protein sequence ID" value="ARE88966.1"/>
    <property type="molecule type" value="Genomic_DNA"/>
</dbReference>
<evidence type="ECO:0000259" key="2">
    <source>
        <dbReference type="PROSITE" id="PS50994"/>
    </source>
</evidence>
<dbReference type="Pfam" id="PF22483">
    <property type="entry name" value="Mu-transpos_C_2"/>
    <property type="match status" value="1"/>
</dbReference>
<comment type="similarity">
    <text evidence="1">Belongs to the transposase IS21/IS408/IS1162 family.</text>
</comment>
<evidence type="ECO:0000313" key="9">
    <source>
        <dbReference type="EMBL" id="AOY77511.1"/>
    </source>
</evidence>
<evidence type="ECO:0000256" key="1">
    <source>
        <dbReference type="ARBA" id="ARBA00009277"/>
    </source>
</evidence>
<keyword evidence="17" id="KW-1185">Reference proteome</keyword>
<organism evidence="16 18">
    <name type="scientific">Clostridium formicaceticum</name>
    <dbReference type="NCBI Taxonomy" id="1497"/>
    <lineage>
        <taxon>Bacteria</taxon>
        <taxon>Bacillati</taxon>
        <taxon>Bacillota</taxon>
        <taxon>Clostridia</taxon>
        <taxon>Eubacteriales</taxon>
        <taxon>Clostridiaceae</taxon>
        <taxon>Clostridium</taxon>
    </lineage>
</organism>
<evidence type="ECO:0000313" key="8">
    <source>
        <dbReference type="EMBL" id="AOY76897.1"/>
    </source>
</evidence>
<dbReference type="KEGG" id="cfm:BJL90_13070"/>
<dbReference type="EMBL" id="CP020559">
    <property type="protein sequence ID" value="ARE89765.1"/>
    <property type="molecule type" value="Genomic_DNA"/>
</dbReference>
<dbReference type="SUPFAM" id="SSF53098">
    <property type="entry name" value="Ribonuclease H-like"/>
    <property type="match status" value="1"/>
</dbReference>
<dbReference type="PANTHER" id="PTHR35004">
    <property type="entry name" value="TRANSPOSASE RV3428C-RELATED"/>
    <property type="match status" value="1"/>
</dbReference>
<dbReference type="Gene3D" id="3.30.420.10">
    <property type="entry name" value="Ribonuclease H-like superfamily/Ribonuclease H"/>
    <property type="match status" value="1"/>
</dbReference>
<dbReference type="InterPro" id="IPR054353">
    <property type="entry name" value="IstA-like_C"/>
</dbReference>
<dbReference type="SUPFAM" id="SSF46689">
    <property type="entry name" value="Homeodomain-like"/>
    <property type="match status" value="1"/>
</dbReference>
<dbReference type="GO" id="GO:0003676">
    <property type="term" value="F:nucleic acid binding"/>
    <property type="evidence" value="ECO:0007669"/>
    <property type="project" value="InterPro"/>
</dbReference>
<dbReference type="EMBL" id="CP017603">
    <property type="protein sequence ID" value="AOY77511.1"/>
    <property type="molecule type" value="Genomic_DNA"/>
</dbReference>
<dbReference type="InterPro" id="IPR036397">
    <property type="entry name" value="RNaseH_sf"/>
</dbReference>
<evidence type="ECO:0000313" key="10">
    <source>
        <dbReference type="EMBL" id="ARE86642.1"/>
    </source>
</evidence>
<dbReference type="KEGG" id="cfm:BJL90_01110"/>
<gene>
    <name evidence="3" type="ORF">BJL90_00705</name>
    <name evidence="4" type="ORF">BJL90_01110</name>
    <name evidence="5" type="ORF">BJL90_05025</name>
    <name evidence="6" type="ORF">BJL90_10305</name>
    <name evidence="7" type="ORF">BJL90_13070</name>
    <name evidence="8" type="ORF">BJL90_14165</name>
    <name evidence="9" type="ORF">BJL90_17605</name>
    <name evidence="10" type="ORF">CLFO_09680</name>
    <name evidence="11" type="ORF">CLFO_15390</name>
    <name evidence="12" type="ORF">CLFO_17770</name>
    <name evidence="13" type="ORF">CLFO_24790</name>
    <name evidence="14" type="ORF">CLFO_33720</name>
    <name evidence="15" type="ORF">CLFO_34540</name>
    <name evidence="16" type="ORF">CLFO_42460</name>
</gene>
<dbReference type="KEGG" id="cfm:BJL90_05025"/>
<evidence type="ECO:0000313" key="11">
    <source>
        <dbReference type="EMBL" id="ARE87151.1"/>
    </source>
</evidence>
<dbReference type="EMBL" id="CP020559">
    <property type="protein sequence ID" value="ARE86642.1"/>
    <property type="molecule type" value="Genomic_DNA"/>
</dbReference>
<evidence type="ECO:0000313" key="4">
    <source>
        <dbReference type="EMBL" id="AOY74673.1"/>
    </source>
</evidence>
<evidence type="ECO:0000313" key="5">
    <source>
        <dbReference type="EMBL" id="AOY75321.1"/>
    </source>
</evidence>
<protein>
    <submittedName>
        <fullName evidence="16">Integrase core domain protein</fullName>
    </submittedName>
    <submittedName>
        <fullName evidence="3">Transposase</fullName>
    </submittedName>
</protein>
<dbReference type="EMBL" id="CP017603">
    <property type="protein sequence ID" value="AOY76897.1"/>
    <property type="molecule type" value="Genomic_DNA"/>
</dbReference>
<evidence type="ECO:0000313" key="6">
    <source>
        <dbReference type="EMBL" id="AOY76258.1"/>
    </source>
</evidence>
<dbReference type="EMBL" id="CP017603">
    <property type="protein sequence ID" value="AOY74602.1"/>
    <property type="molecule type" value="Genomic_DNA"/>
</dbReference>
<dbReference type="KEGG" id="cfm:BJL90_10305"/>
<dbReference type="EMBL" id="CP020559">
    <property type="protein sequence ID" value="ARE87377.1"/>
    <property type="molecule type" value="Genomic_DNA"/>
</dbReference>
<evidence type="ECO:0000313" key="3">
    <source>
        <dbReference type="EMBL" id="AOY74602.1"/>
    </source>
</evidence>
<evidence type="ECO:0000313" key="17">
    <source>
        <dbReference type="Proteomes" id="UP000177894"/>
    </source>
</evidence>
<proteinExistence type="inferred from homology"/>
<evidence type="ECO:0000313" key="16">
    <source>
        <dbReference type="EMBL" id="ARE89765.1"/>
    </source>
</evidence>
<dbReference type="KEGG" id="cfm:BJL90_00705"/>
<name>A0A1D9FQ40_9CLOT</name>
<evidence type="ECO:0000313" key="18">
    <source>
        <dbReference type="Proteomes" id="UP000192478"/>
    </source>
</evidence>
<reference evidence="16 18" key="2">
    <citation type="submission" date="2017-03" db="EMBL/GenBank/DDBJ databases">
        <title>Complete sequence of Clostridium formicaceticum DSM 92.</title>
        <authorList>
            <person name="Poehlein A."/>
            <person name="Karl M."/>
            <person name="Bengelsdorf F.R."/>
            <person name="Duerre P."/>
            <person name="Daniel R."/>
        </authorList>
    </citation>
    <scope>NUCLEOTIDE SEQUENCE [LARGE SCALE GENOMIC DNA]</scope>
    <source>
        <strain evidence="16 18">DSM 92</strain>
    </source>
</reference>
<dbReference type="EMBL" id="CP017603">
    <property type="protein sequence ID" value="AOY76715.1"/>
    <property type="molecule type" value="Genomic_DNA"/>
</dbReference>
<accession>A0A1D9FQ40</accession>
<dbReference type="EMBL" id="CP020559">
    <property type="protein sequence ID" value="ARE89048.1"/>
    <property type="molecule type" value="Genomic_DNA"/>
</dbReference>
<dbReference type="EMBL" id="CP017603">
    <property type="protein sequence ID" value="AOY75321.1"/>
    <property type="molecule type" value="Genomic_DNA"/>
</dbReference>
<dbReference type="InterPro" id="IPR009057">
    <property type="entry name" value="Homeodomain-like_sf"/>
</dbReference>
<dbReference type="AlphaFoldDB" id="A0A1D9FQ40"/>
<dbReference type="EMBL" id="CP020559">
    <property type="protein sequence ID" value="ARE87151.1"/>
    <property type="molecule type" value="Genomic_DNA"/>
</dbReference>
<dbReference type="InterPro" id="IPR012337">
    <property type="entry name" value="RNaseH-like_sf"/>
</dbReference>
<dbReference type="Proteomes" id="UP000192478">
    <property type="component" value="Chromosome"/>
</dbReference>
<dbReference type="EMBL" id="CP017603">
    <property type="protein sequence ID" value="AOY76258.1"/>
    <property type="molecule type" value="Genomic_DNA"/>
</dbReference>
<evidence type="ECO:0000313" key="12">
    <source>
        <dbReference type="EMBL" id="ARE87377.1"/>
    </source>
</evidence>
<evidence type="ECO:0000313" key="7">
    <source>
        <dbReference type="EMBL" id="AOY76715.1"/>
    </source>
</evidence>
<dbReference type="KEGG" id="cfm:BJL90_17605"/>
<feature type="domain" description="Integrase catalytic" evidence="2">
    <location>
        <begin position="145"/>
        <end position="321"/>
    </location>
</feature>
<reference evidence="3 17" key="1">
    <citation type="submission" date="2016-10" db="EMBL/GenBank/DDBJ databases">
        <title>Complete Genome Sequence of Acetogen Clostridium formicoaceticum ATCC 27076.</title>
        <authorList>
            <person name="Bao T."/>
            <person name="Cheng C."/>
            <person name="Zhao J."/>
            <person name="Yang S.-T."/>
            <person name="Wang J."/>
            <person name="Wang M."/>
        </authorList>
    </citation>
    <scope>NUCLEOTIDE SEQUENCE [LARGE SCALE GENOMIC DNA]</scope>
    <source>
        <strain evidence="3 17">ATCC 27076</strain>
    </source>
</reference>
<dbReference type="GO" id="GO:0015074">
    <property type="term" value="P:DNA integration"/>
    <property type="evidence" value="ECO:0007669"/>
    <property type="project" value="InterPro"/>
</dbReference>
<dbReference type="NCBIfam" id="NF033546">
    <property type="entry name" value="transpos_IS21"/>
    <property type="match status" value="1"/>
</dbReference>
<dbReference type="InterPro" id="IPR001584">
    <property type="entry name" value="Integrase_cat-core"/>
</dbReference>
<dbReference type="Proteomes" id="UP000177894">
    <property type="component" value="Chromosome"/>
</dbReference>
<evidence type="ECO:0000313" key="14">
    <source>
        <dbReference type="EMBL" id="ARE88966.1"/>
    </source>
</evidence>
<dbReference type="EMBL" id="CP020559">
    <property type="protein sequence ID" value="ARE88078.1"/>
    <property type="molecule type" value="Genomic_DNA"/>
</dbReference>
<dbReference type="PROSITE" id="PS50994">
    <property type="entry name" value="INTEGRASE"/>
    <property type="match status" value="1"/>
</dbReference>
<dbReference type="RefSeq" id="WP_070963420.1">
    <property type="nucleotide sequence ID" value="NZ_CP017603.1"/>
</dbReference>
<evidence type="ECO:0000313" key="15">
    <source>
        <dbReference type="EMBL" id="ARE89048.1"/>
    </source>
</evidence>
<evidence type="ECO:0000313" key="13">
    <source>
        <dbReference type="EMBL" id="ARE88078.1"/>
    </source>
</evidence>
<dbReference type="PANTHER" id="PTHR35004:SF7">
    <property type="entry name" value="INTEGRASE PROTEIN"/>
    <property type="match status" value="1"/>
</dbReference>
<dbReference type="OrthoDB" id="3193769at2"/>
<dbReference type="EMBL" id="CP017603">
    <property type="protein sequence ID" value="AOY74673.1"/>
    <property type="molecule type" value="Genomic_DNA"/>
</dbReference>